<dbReference type="SUPFAM" id="SSF55298">
    <property type="entry name" value="YjgF-like"/>
    <property type="match status" value="1"/>
</dbReference>
<dbReference type="RefSeq" id="WP_008618656.1">
    <property type="nucleotide sequence ID" value="NZ_AONQ01000038.1"/>
</dbReference>
<evidence type="ECO:0000313" key="2">
    <source>
        <dbReference type="EMBL" id="EME69263.1"/>
    </source>
</evidence>
<dbReference type="PATRIC" id="fig|1244869.3.peg.2836"/>
<keyword evidence="3" id="KW-1185">Reference proteome</keyword>
<comment type="caution">
    <text evidence="2">The sequence shown here is derived from an EMBL/GenBank/DDBJ whole genome shotgun (WGS) entry which is preliminary data.</text>
</comment>
<accession>M3A900</accession>
<name>M3A900_9PROT</name>
<gene>
    <name evidence="2" type="ORF">H261_14075</name>
</gene>
<sequence length="56" mass="6069">MKFINPPEWPKPKGYSNCIVSSGQMVFIAGMAAVVVNGLMEDQARLEIETTAMIPG</sequence>
<evidence type="ECO:0000313" key="3">
    <source>
        <dbReference type="Proteomes" id="UP000011744"/>
    </source>
</evidence>
<evidence type="ECO:0000256" key="1">
    <source>
        <dbReference type="SAM" id="Phobius"/>
    </source>
</evidence>
<reference evidence="2 3" key="1">
    <citation type="journal article" date="2014" name="Genome Announc.">
        <title>Draft Genome Sequence of Magnetospirillum sp. Strain SO-1, a Freshwater Magnetotactic Bacterium Isolated from the Ol'khovka River, Russia.</title>
        <authorList>
            <person name="Grouzdev D.S."/>
            <person name="Dziuba M.V."/>
            <person name="Sukhacheva M.S."/>
            <person name="Mardanov A.V."/>
            <person name="Beletskiy A.V."/>
            <person name="Kuznetsov B.B."/>
            <person name="Skryabin K.G."/>
        </authorList>
    </citation>
    <scope>NUCLEOTIDE SEQUENCE [LARGE SCALE GENOMIC DNA]</scope>
    <source>
        <strain evidence="2 3">SO-1</strain>
    </source>
</reference>
<keyword evidence="1" id="KW-0812">Transmembrane</keyword>
<proteinExistence type="predicted"/>
<feature type="transmembrane region" description="Helical" evidence="1">
    <location>
        <begin position="20"/>
        <end position="40"/>
    </location>
</feature>
<dbReference type="EMBL" id="AONQ01000038">
    <property type="protein sequence ID" value="EME69263.1"/>
    <property type="molecule type" value="Genomic_DNA"/>
</dbReference>
<organism evidence="2 3">
    <name type="scientific">Paramagnetospirillum caucaseum</name>
    <dbReference type="NCBI Taxonomy" id="1244869"/>
    <lineage>
        <taxon>Bacteria</taxon>
        <taxon>Pseudomonadati</taxon>
        <taxon>Pseudomonadota</taxon>
        <taxon>Alphaproteobacteria</taxon>
        <taxon>Rhodospirillales</taxon>
        <taxon>Magnetospirillaceae</taxon>
        <taxon>Paramagnetospirillum</taxon>
    </lineage>
</organism>
<protein>
    <submittedName>
        <fullName evidence="2">Uncharacterized protein</fullName>
    </submittedName>
</protein>
<dbReference type="AlphaFoldDB" id="M3A900"/>
<keyword evidence="1" id="KW-1133">Transmembrane helix</keyword>
<keyword evidence="1" id="KW-0472">Membrane</keyword>
<dbReference type="InterPro" id="IPR035959">
    <property type="entry name" value="RutC-like_sf"/>
</dbReference>
<dbReference type="Proteomes" id="UP000011744">
    <property type="component" value="Unassembled WGS sequence"/>
</dbReference>